<proteinExistence type="predicted"/>
<dbReference type="EMBL" id="GBRH01238581">
    <property type="protein sequence ID" value="JAD59314.1"/>
    <property type="molecule type" value="Transcribed_RNA"/>
</dbReference>
<reference evidence="1" key="2">
    <citation type="journal article" date="2015" name="Data Brief">
        <title>Shoot transcriptome of the giant reed, Arundo donax.</title>
        <authorList>
            <person name="Barrero R.A."/>
            <person name="Guerrero F.D."/>
            <person name="Moolhuijzen P."/>
            <person name="Goolsby J.A."/>
            <person name="Tidwell J."/>
            <person name="Bellgard S.E."/>
            <person name="Bellgard M.I."/>
        </authorList>
    </citation>
    <scope>NUCLEOTIDE SEQUENCE</scope>
    <source>
        <tissue evidence="1">Shoot tissue taken approximately 20 cm above the soil surface</tissue>
    </source>
</reference>
<protein>
    <submittedName>
        <fullName evidence="1">Uncharacterized protein</fullName>
    </submittedName>
</protein>
<organism evidence="1">
    <name type="scientific">Arundo donax</name>
    <name type="common">Giant reed</name>
    <name type="synonym">Donax arundinaceus</name>
    <dbReference type="NCBI Taxonomy" id="35708"/>
    <lineage>
        <taxon>Eukaryota</taxon>
        <taxon>Viridiplantae</taxon>
        <taxon>Streptophyta</taxon>
        <taxon>Embryophyta</taxon>
        <taxon>Tracheophyta</taxon>
        <taxon>Spermatophyta</taxon>
        <taxon>Magnoliopsida</taxon>
        <taxon>Liliopsida</taxon>
        <taxon>Poales</taxon>
        <taxon>Poaceae</taxon>
        <taxon>PACMAD clade</taxon>
        <taxon>Arundinoideae</taxon>
        <taxon>Arundineae</taxon>
        <taxon>Arundo</taxon>
    </lineage>
</organism>
<evidence type="ECO:0000313" key="1">
    <source>
        <dbReference type="EMBL" id="JAD59314.1"/>
    </source>
</evidence>
<sequence>MVVYVCEREQHHLYNSAGAVYLLCHDRRQCRAASSDSCPSSSVIHGKIRVDHQEVCK</sequence>
<accession>A0A0A9B5M2</accession>
<reference evidence="1" key="1">
    <citation type="submission" date="2014-09" db="EMBL/GenBank/DDBJ databases">
        <authorList>
            <person name="Magalhaes I.L.F."/>
            <person name="Oliveira U."/>
            <person name="Santos F.R."/>
            <person name="Vidigal T.H.D.A."/>
            <person name="Brescovit A.D."/>
            <person name="Santos A.J."/>
        </authorList>
    </citation>
    <scope>NUCLEOTIDE SEQUENCE</scope>
    <source>
        <tissue evidence="1">Shoot tissue taken approximately 20 cm above the soil surface</tissue>
    </source>
</reference>
<name>A0A0A9B5M2_ARUDO</name>
<dbReference type="AlphaFoldDB" id="A0A0A9B5M2"/>